<dbReference type="InterPro" id="IPR004332">
    <property type="entry name" value="Transposase_MuDR"/>
</dbReference>
<organism evidence="2">
    <name type="scientific">Sesamum radiatum</name>
    <name type="common">Black benniseed</name>
    <dbReference type="NCBI Taxonomy" id="300843"/>
    <lineage>
        <taxon>Eukaryota</taxon>
        <taxon>Viridiplantae</taxon>
        <taxon>Streptophyta</taxon>
        <taxon>Embryophyta</taxon>
        <taxon>Tracheophyta</taxon>
        <taxon>Spermatophyta</taxon>
        <taxon>Magnoliopsida</taxon>
        <taxon>eudicotyledons</taxon>
        <taxon>Gunneridae</taxon>
        <taxon>Pentapetalae</taxon>
        <taxon>asterids</taxon>
        <taxon>lamiids</taxon>
        <taxon>Lamiales</taxon>
        <taxon>Pedaliaceae</taxon>
        <taxon>Sesamum</taxon>
    </lineage>
</organism>
<proteinExistence type="predicted"/>
<reference evidence="2" key="1">
    <citation type="submission" date="2020-06" db="EMBL/GenBank/DDBJ databases">
        <authorList>
            <person name="Li T."/>
            <person name="Hu X."/>
            <person name="Zhang T."/>
            <person name="Song X."/>
            <person name="Zhang H."/>
            <person name="Dai N."/>
            <person name="Sheng W."/>
            <person name="Hou X."/>
            <person name="Wei L."/>
        </authorList>
    </citation>
    <scope>NUCLEOTIDE SEQUENCE</scope>
    <source>
        <strain evidence="2">G02</strain>
        <tissue evidence="2">Leaf</tissue>
    </source>
</reference>
<feature type="domain" description="Transposase MuDR plant" evidence="1">
    <location>
        <begin position="69"/>
        <end position="128"/>
    </location>
</feature>
<dbReference type="AlphaFoldDB" id="A0AAW2P611"/>
<name>A0AAW2P611_SESRA</name>
<gene>
    <name evidence="2" type="ORF">Sradi_4170800</name>
</gene>
<dbReference type="Pfam" id="PF03108">
    <property type="entry name" value="DBD_Tnp_Mut"/>
    <property type="match status" value="1"/>
</dbReference>
<evidence type="ECO:0000313" key="2">
    <source>
        <dbReference type="EMBL" id="KAL0350216.1"/>
    </source>
</evidence>
<dbReference type="PANTHER" id="PTHR31973">
    <property type="entry name" value="POLYPROTEIN, PUTATIVE-RELATED"/>
    <property type="match status" value="1"/>
</dbReference>
<sequence>MVVNKPMRILEEHDNVNMLDFSDGEQVEDDDSNELNSIPSDDEVETEHVRFYKFRLEVDLPDPQLRNQMIFTNTTQFKEVVKVHAMTWQKNIKFVKNDKTRVRAKCHGVNCPWVVLASKLRNSNTFQIKTINLNHNCGRTSSRHMFVTSKTLSNKYMTDWRLNSGWKLGDFPEKVRYQEQSE</sequence>
<comment type="caution">
    <text evidence="2">The sequence shown here is derived from an EMBL/GenBank/DDBJ whole genome shotgun (WGS) entry which is preliminary data.</text>
</comment>
<evidence type="ECO:0000259" key="1">
    <source>
        <dbReference type="Pfam" id="PF03108"/>
    </source>
</evidence>
<reference evidence="2" key="2">
    <citation type="journal article" date="2024" name="Plant">
        <title>Genomic evolution and insights into agronomic trait innovations of Sesamum species.</title>
        <authorList>
            <person name="Miao H."/>
            <person name="Wang L."/>
            <person name="Qu L."/>
            <person name="Liu H."/>
            <person name="Sun Y."/>
            <person name="Le M."/>
            <person name="Wang Q."/>
            <person name="Wei S."/>
            <person name="Zheng Y."/>
            <person name="Lin W."/>
            <person name="Duan Y."/>
            <person name="Cao H."/>
            <person name="Xiong S."/>
            <person name="Wang X."/>
            <person name="Wei L."/>
            <person name="Li C."/>
            <person name="Ma Q."/>
            <person name="Ju M."/>
            <person name="Zhao R."/>
            <person name="Li G."/>
            <person name="Mu C."/>
            <person name="Tian Q."/>
            <person name="Mei H."/>
            <person name="Zhang T."/>
            <person name="Gao T."/>
            <person name="Zhang H."/>
        </authorList>
    </citation>
    <scope>NUCLEOTIDE SEQUENCE</scope>
    <source>
        <strain evidence="2">G02</strain>
    </source>
</reference>
<dbReference type="EMBL" id="JACGWJ010000018">
    <property type="protein sequence ID" value="KAL0350216.1"/>
    <property type="molecule type" value="Genomic_DNA"/>
</dbReference>
<protein>
    <recommendedName>
        <fullName evidence="1">Transposase MuDR plant domain-containing protein</fullName>
    </recommendedName>
</protein>
<accession>A0AAW2P611</accession>
<dbReference type="PANTHER" id="PTHR31973:SF187">
    <property type="entry name" value="MUTATOR TRANSPOSASE MUDRA PROTEIN"/>
    <property type="match status" value="1"/>
</dbReference>